<dbReference type="Pfam" id="PF13202">
    <property type="entry name" value="EF-hand_5"/>
    <property type="match status" value="1"/>
</dbReference>
<reference evidence="3" key="1">
    <citation type="submission" date="2021-02" db="EMBL/GenBank/DDBJ databases">
        <authorList>
            <person name="Dougan E. K."/>
            <person name="Rhodes N."/>
            <person name="Thang M."/>
            <person name="Chan C."/>
        </authorList>
    </citation>
    <scope>NUCLEOTIDE SEQUENCE</scope>
</reference>
<dbReference type="InterPro" id="IPR002048">
    <property type="entry name" value="EF_hand_dom"/>
</dbReference>
<evidence type="ECO:0000256" key="1">
    <source>
        <dbReference type="ARBA" id="ARBA00022837"/>
    </source>
</evidence>
<feature type="domain" description="EF-hand" evidence="2">
    <location>
        <begin position="528"/>
        <end position="563"/>
    </location>
</feature>
<sequence>MTDVEGHWSYFCNFVELSEGLTFAEDGDQRDARRPPELILKDGWHFVFGGDTCDKGPGSLRCLETLVSAKKRYPDRVHLLLGNRDINKMRYTSEFTDEEVRKISSDTPGAYWVPEDKRVSPWSYFTSLAAHAEGKDMDHLTHEEIRHFCTKSNLMRYHLKYDMGSDGEFEFRRQELAHMSERNLAEVSDEEVVKSYEDSVAEDGVMRDYLRLAEIACILGSTLFVHGQIIGNQFYDCGHDGVAWAVGCVPSDDAATFEWVSDLRDWVKQVNTWSRRSVGAWQVQPTWQRSPSAPTFEEWSHRGGAGLIAYGTPATRVPSVVYCRWLEGNCMPKSPWPDLVKHLQDHGICRVVVGHTPHGNCPTVIPHEGLSVIMGDTSYSCMKSDLAYAGDNRGDAVCEIALEGDKCFVRGRTGYVDGLSCHRQVVHYAAPGGCDGGGDPHIGIVQPRSEEVPEDKRFFVKACLAALEGYDARYLLCKVDGFTNTYQEESPDEVIRIFGSHSILPSNKTTREDITSFGEEFGAGFSGAEGDVVERIFRRLDRNHDGAVTAHELRTACIDSTVRVALQWTFPDTCLEAPFFDFLVGMALGRAFNVNLEEVFTELDANRDGMALALATPETESRRFDTK</sequence>
<dbReference type="Gene3D" id="3.60.21.10">
    <property type="match status" value="1"/>
</dbReference>
<dbReference type="OrthoDB" id="426586at2759"/>
<dbReference type="Gene3D" id="1.10.238.10">
    <property type="entry name" value="EF-hand"/>
    <property type="match status" value="1"/>
</dbReference>
<dbReference type="GO" id="GO:0005509">
    <property type="term" value="F:calcium ion binding"/>
    <property type="evidence" value="ECO:0007669"/>
    <property type="project" value="InterPro"/>
</dbReference>
<gene>
    <name evidence="3" type="ORF">SNEC2469_LOCUS28343</name>
</gene>
<keyword evidence="1" id="KW-0106">Calcium</keyword>
<protein>
    <recommendedName>
        <fullName evidence="2">EF-hand domain-containing protein</fullName>
    </recommendedName>
</protein>
<dbReference type="Proteomes" id="UP000601435">
    <property type="component" value="Unassembled WGS sequence"/>
</dbReference>
<evidence type="ECO:0000259" key="2">
    <source>
        <dbReference type="PROSITE" id="PS50222"/>
    </source>
</evidence>
<dbReference type="PANTHER" id="PTHR42254">
    <property type="entry name" value="METALLOPHOS DOMAIN-CONTAINING PROTEIN"/>
    <property type="match status" value="1"/>
</dbReference>
<proteinExistence type="predicted"/>
<dbReference type="AlphaFoldDB" id="A0A813APY2"/>
<evidence type="ECO:0000313" key="4">
    <source>
        <dbReference type="Proteomes" id="UP000601435"/>
    </source>
</evidence>
<keyword evidence="4" id="KW-1185">Reference proteome</keyword>
<dbReference type="PROSITE" id="PS50222">
    <property type="entry name" value="EF_HAND_2"/>
    <property type="match status" value="1"/>
</dbReference>
<evidence type="ECO:0000313" key="3">
    <source>
        <dbReference type="EMBL" id="CAE7873518.1"/>
    </source>
</evidence>
<dbReference type="SUPFAM" id="SSF56300">
    <property type="entry name" value="Metallo-dependent phosphatases"/>
    <property type="match status" value="1"/>
</dbReference>
<dbReference type="PROSITE" id="PS00018">
    <property type="entry name" value="EF_HAND_1"/>
    <property type="match status" value="1"/>
</dbReference>
<accession>A0A813APY2</accession>
<comment type="caution">
    <text evidence="3">The sequence shown here is derived from an EMBL/GenBank/DDBJ whole genome shotgun (WGS) entry which is preliminary data.</text>
</comment>
<name>A0A813APY2_9DINO</name>
<dbReference type="SUPFAM" id="SSF47473">
    <property type="entry name" value="EF-hand"/>
    <property type="match status" value="1"/>
</dbReference>
<organism evidence="3 4">
    <name type="scientific">Symbiodinium necroappetens</name>
    <dbReference type="NCBI Taxonomy" id="1628268"/>
    <lineage>
        <taxon>Eukaryota</taxon>
        <taxon>Sar</taxon>
        <taxon>Alveolata</taxon>
        <taxon>Dinophyceae</taxon>
        <taxon>Suessiales</taxon>
        <taxon>Symbiodiniaceae</taxon>
        <taxon>Symbiodinium</taxon>
    </lineage>
</organism>
<dbReference type="EMBL" id="CAJNJA010061353">
    <property type="protein sequence ID" value="CAE7873518.1"/>
    <property type="molecule type" value="Genomic_DNA"/>
</dbReference>
<dbReference type="InterPro" id="IPR018247">
    <property type="entry name" value="EF_Hand_1_Ca_BS"/>
</dbReference>
<dbReference type="InterPro" id="IPR029052">
    <property type="entry name" value="Metallo-depent_PP-like"/>
</dbReference>
<dbReference type="PANTHER" id="PTHR42254:SF1">
    <property type="entry name" value="CALCINEURIN-LIKE PHOSPHOESTERASE DOMAIN-CONTAINING PROTEIN"/>
    <property type="match status" value="1"/>
</dbReference>
<dbReference type="InterPro" id="IPR011992">
    <property type="entry name" value="EF-hand-dom_pair"/>
</dbReference>